<evidence type="ECO:0000313" key="5">
    <source>
        <dbReference type="EMBL" id="KAL2867166.1"/>
    </source>
</evidence>
<dbReference type="Gene3D" id="1.20.1050.10">
    <property type="match status" value="1"/>
</dbReference>
<dbReference type="SFLD" id="SFLDG01151">
    <property type="entry name" value="Main.2:_Nu-like"/>
    <property type="match status" value="1"/>
</dbReference>
<sequence length="222" mass="25847">MSPQAIVLYGHGPSPNPWKVALVLEELGLPYEWKELDIKQIKEEPFTLINPNGRLPAIEDPNTGIAIWESGAILEYLVETYDKELKISFEHGSKDYFFAKQWLHFQMSGQGPYFGQFAWFTRYHPEKLQSAIDRYLNEIRRVSSVMDGVLKSREYLVGGKFSYVDAAFLPWFDNVPLFTDIIDYKTEYPDLWAWLERIRARPALAIALKDRAEALLRLQKQK</sequence>
<evidence type="ECO:0000313" key="6">
    <source>
        <dbReference type="Proteomes" id="UP001610432"/>
    </source>
</evidence>
<dbReference type="Gene3D" id="3.40.30.10">
    <property type="entry name" value="Glutaredoxin"/>
    <property type="match status" value="1"/>
</dbReference>
<dbReference type="PANTHER" id="PTHR44051:SF3">
    <property type="entry name" value="TRANSCRIPTIONAL REGULATOR URE2"/>
    <property type="match status" value="1"/>
</dbReference>
<dbReference type="Proteomes" id="UP001610432">
    <property type="component" value="Unassembled WGS sequence"/>
</dbReference>
<dbReference type="RefSeq" id="XP_070886145.1">
    <property type="nucleotide sequence ID" value="XM_071032974.1"/>
</dbReference>
<dbReference type="EMBL" id="JBFXLQ010000020">
    <property type="protein sequence ID" value="KAL2867166.1"/>
    <property type="molecule type" value="Genomic_DNA"/>
</dbReference>
<comment type="similarity">
    <text evidence="1 2">Belongs to the GST superfamily.</text>
</comment>
<comment type="caution">
    <text evidence="5">The sequence shown here is derived from an EMBL/GenBank/DDBJ whole genome shotgun (WGS) entry which is preliminary data.</text>
</comment>
<dbReference type="SFLD" id="SFLDG00358">
    <property type="entry name" value="Main_(cytGST)"/>
    <property type="match status" value="1"/>
</dbReference>
<dbReference type="Pfam" id="PF02798">
    <property type="entry name" value="GST_N"/>
    <property type="match status" value="1"/>
</dbReference>
<dbReference type="SUPFAM" id="SSF47616">
    <property type="entry name" value="GST C-terminal domain-like"/>
    <property type="match status" value="1"/>
</dbReference>
<organism evidence="5 6">
    <name type="scientific">Aspergillus lucknowensis</name>
    <dbReference type="NCBI Taxonomy" id="176173"/>
    <lineage>
        <taxon>Eukaryota</taxon>
        <taxon>Fungi</taxon>
        <taxon>Dikarya</taxon>
        <taxon>Ascomycota</taxon>
        <taxon>Pezizomycotina</taxon>
        <taxon>Eurotiomycetes</taxon>
        <taxon>Eurotiomycetidae</taxon>
        <taxon>Eurotiales</taxon>
        <taxon>Aspergillaceae</taxon>
        <taxon>Aspergillus</taxon>
        <taxon>Aspergillus subgen. Nidulantes</taxon>
    </lineage>
</organism>
<evidence type="ECO:0000259" key="4">
    <source>
        <dbReference type="PROSITE" id="PS50405"/>
    </source>
</evidence>
<dbReference type="InterPro" id="IPR036249">
    <property type="entry name" value="Thioredoxin-like_sf"/>
</dbReference>
<dbReference type="SFLD" id="SFLDS00019">
    <property type="entry name" value="Glutathione_Transferase_(cytos"/>
    <property type="match status" value="1"/>
</dbReference>
<reference evidence="5 6" key="1">
    <citation type="submission" date="2024-07" db="EMBL/GenBank/DDBJ databases">
        <title>Section-level genome sequencing and comparative genomics of Aspergillus sections Usti and Cavernicolus.</title>
        <authorList>
            <consortium name="Lawrence Berkeley National Laboratory"/>
            <person name="Nybo J.L."/>
            <person name="Vesth T.C."/>
            <person name="Theobald S."/>
            <person name="Frisvad J.C."/>
            <person name="Larsen T.O."/>
            <person name="Kjaerboelling I."/>
            <person name="Rothschild-Mancinelli K."/>
            <person name="Lyhne E.K."/>
            <person name="Kogle M.E."/>
            <person name="Barry K."/>
            <person name="Clum A."/>
            <person name="Na H."/>
            <person name="Ledsgaard L."/>
            <person name="Lin J."/>
            <person name="Lipzen A."/>
            <person name="Kuo A."/>
            <person name="Riley R."/>
            <person name="Mondo S."/>
            <person name="Labutti K."/>
            <person name="Haridas S."/>
            <person name="Pangalinan J."/>
            <person name="Salamov A.A."/>
            <person name="Simmons B.A."/>
            <person name="Magnuson J.K."/>
            <person name="Chen J."/>
            <person name="Drula E."/>
            <person name="Henrissat B."/>
            <person name="Wiebenga A."/>
            <person name="Lubbers R.J."/>
            <person name="Gomes A.C."/>
            <person name="Macurrencykelacurrency M.R."/>
            <person name="Stajich J."/>
            <person name="Grigoriev I.V."/>
            <person name="Mortensen U.H."/>
            <person name="De Vries R.P."/>
            <person name="Baker S.E."/>
            <person name="Andersen M.R."/>
        </authorList>
    </citation>
    <scope>NUCLEOTIDE SEQUENCE [LARGE SCALE GENOMIC DNA]</scope>
    <source>
        <strain evidence="5 6">CBS 449.75</strain>
    </source>
</reference>
<dbReference type="PROSITE" id="PS50404">
    <property type="entry name" value="GST_NTER"/>
    <property type="match status" value="1"/>
</dbReference>
<name>A0ABR4LRL9_9EURO</name>
<dbReference type="PROSITE" id="PS50405">
    <property type="entry name" value="GST_CTER"/>
    <property type="match status" value="1"/>
</dbReference>
<dbReference type="CDD" id="cd03048">
    <property type="entry name" value="GST_N_Ure2p_like"/>
    <property type="match status" value="1"/>
</dbReference>
<gene>
    <name evidence="5" type="ORF">BJX67DRAFT_381186</name>
</gene>
<dbReference type="InterPro" id="IPR004045">
    <property type="entry name" value="Glutathione_S-Trfase_N"/>
</dbReference>
<dbReference type="InterPro" id="IPR010987">
    <property type="entry name" value="Glutathione-S-Trfase_C-like"/>
</dbReference>
<evidence type="ECO:0000256" key="2">
    <source>
        <dbReference type="RuleBase" id="RU003494"/>
    </source>
</evidence>
<dbReference type="InterPro" id="IPR040079">
    <property type="entry name" value="Glutathione_S-Trfase"/>
</dbReference>
<feature type="domain" description="GST N-terminal" evidence="3">
    <location>
        <begin position="4"/>
        <end position="85"/>
    </location>
</feature>
<dbReference type="Pfam" id="PF00043">
    <property type="entry name" value="GST_C"/>
    <property type="match status" value="1"/>
</dbReference>
<accession>A0ABR4LRL9</accession>
<dbReference type="GeneID" id="98148046"/>
<dbReference type="InterPro" id="IPR004046">
    <property type="entry name" value="GST_C"/>
</dbReference>
<protein>
    <submittedName>
        <fullName evidence="5">Glutathione S-transferase</fullName>
    </submittedName>
</protein>
<dbReference type="InterPro" id="IPR036282">
    <property type="entry name" value="Glutathione-S-Trfase_C_sf"/>
</dbReference>
<dbReference type="SUPFAM" id="SSF52833">
    <property type="entry name" value="Thioredoxin-like"/>
    <property type="match status" value="1"/>
</dbReference>
<proteinExistence type="inferred from homology"/>
<dbReference type="PANTHER" id="PTHR44051">
    <property type="entry name" value="GLUTATHIONE S-TRANSFERASE-RELATED"/>
    <property type="match status" value="1"/>
</dbReference>
<evidence type="ECO:0000259" key="3">
    <source>
        <dbReference type="PROSITE" id="PS50404"/>
    </source>
</evidence>
<evidence type="ECO:0000256" key="1">
    <source>
        <dbReference type="ARBA" id="ARBA00007409"/>
    </source>
</evidence>
<feature type="domain" description="GST C-terminal" evidence="4">
    <location>
        <begin position="92"/>
        <end position="222"/>
    </location>
</feature>
<keyword evidence="6" id="KW-1185">Reference proteome</keyword>